<name>A0A0F9UUN4_9ZZZZ</name>
<reference evidence="2" key="1">
    <citation type="journal article" date="2015" name="Nature">
        <title>Complex archaea that bridge the gap between prokaryotes and eukaryotes.</title>
        <authorList>
            <person name="Spang A."/>
            <person name="Saw J.H."/>
            <person name="Jorgensen S.L."/>
            <person name="Zaremba-Niedzwiedzka K."/>
            <person name="Martijn J."/>
            <person name="Lind A.E."/>
            <person name="van Eijk R."/>
            <person name="Schleper C."/>
            <person name="Guy L."/>
            <person name="Ettema T.J."/>
        </authorList>
    </citation>
    <scope>NUCLEOTIDE SEQUENCE</scope>
</reference>
<protein>
    <submittedName>
        <fullName evidence="2">Uncharacterized protein</fullName>
    </submittedName>
</protein>
<dbReference type="EMBL" id="LAZR01000105">
    <property type="protein sequence ID" value="KKN91217.1"/>
    <property type="molecule type" value="Genomic_DNA"/>
</dbReference>
<accession>A0A0F9UUN4</accession>
<dbReference type="AlphaFoldDB" id="A0A0F9UUN4"/>
<organism evidence="2">
    <name type="scientific">marine sediment metagenome</name>
    <dbReference type="NCBI Taxonomy" id="412755"/>
    <lineage>
        <taxon>unclassified sequences</taxon>
        <taxon>metagenomes</taxon>
        <taxon>ecological metagenomes</taxon>
    </lineage>
</organism>
<evidence type="ECO:0000313" key="2">
    <source>
        <dbReference type="EMBL" id="KKN91217.1"/>
    </source>
</evidence>
<comment type="caution">
    <text evidence="2">The sequence shown here is derived from an EMBL/GenBank/DDBJ whole genome shotgun (WGS) entry which is preliminary data.</text>
</comment>
<proteinExistence type="predicted"/>
<gene>
    <name evidence="2" type="ORF">LCGC14_0220850</name>
</gene>
<evidence type="ECO:0000256" key="1">
    <source>
        <dbReference type="SAM" id="MobiDB-lite"/>
    </source>
</evidence>
<sequence length="105" mass="11497">MQQTEQTEQVEQSEGEVRNDPAFEVVEINLATGETTIIIKKGIVGAMANQLKNTSNRRKGSSILRKLGYVLSDCGDIQYGGEVNKTDIDPDLVTNEDEVSNPALE</sequence>
<feature type="region of interest" description="Disordered" evidence="1">
    <location>
        <begin position="83"/>
        <end position="105"/>
    </location>
</feature>